<name>A0A6A6DK88_9PEZI</name>
<dbReference type="InterPro" id="IPR046347">
    <property type="entry name" value="bZIP_sf"/>
</dbReference>
<keyword evidence="3" id="KW-0238">DNA-binding</keyword>
<evidence type="ECO:0000256" key="5">
    <source>
        <dbReference type="ARBA" id="ARBA00023242"/>
    </source>
</evidence>
<dbReference type="SMART" id="SM00338">
    <property type="entry name" value="BRLZ"/>
    <property type="match status" value="1"/>
</dbReference>
<keyword evidence="6" id="KW-0175">Coiled coil</keyword>
<keyword evidence="10" id="KW-1185">Reference proteome</keyword>
<comment type="subcellular location">
    <subcellularLocation>
        <location evidence="1">Nucleus</location>
    </subcellularLocation>
</comment>
<feature type="region of interest" description="Disordered" evidence="7">
    <location>
        <begin position="109"/>
        <end position="204"/>
    </location>
</feature>
<dbReference type="Gene3D" id="1.20.5.170">
    <property type="match status" value="1"/>
</dbReference>
<dbReference type="Proteomes" id="UP000800200">
    <property type="component" value="Unassembled WGS sequence"/>
</dbReference>
<dbReference type="Pfam" id="PF00170">
    <property type="entry name" value="bZIP_1"/>
    <property type="match status" value="1"/>
</dbReference>
<evidence type="ECO:0000259" key="8">
    <source>
        <dbReference type="PROSITE" id="PS50217"/>
    </source>
</evidence>
<dbReference type="PROSITE" id="PS50217">
    <property type="entry name" value="BZIP"/>
    <property type="match status" value="1"/>
</dbReference>
<keyword evidence="2" id="KW-0805">Transcription regulation</keyword>
<feature type="compositionally biased region" description="Low complexity" evidence="7">
    <location>
        <begin position="144"/>
        <end position="153"/>
    </location>
</feature>
<dbReference type="CDD" id="cd14687">
    <property type="entry name" value="bZIP_ATF2"/>
    <property type="match status" value="1"/>
</dbReference>
<proteinExistence type="predicted"/>
<organism evidence="9 10">
    <name type="scientific">Zopfia rhizophila CBS 207.26</name>
    <dbReference type="NCBI Taxonomy" id="1314779"/>
    <lineage>
        <taxon>Eukaryota</taxon>
        <taxon>Fungi</taxon>
        <taxon>Dikarya</taxon>
        <taxon>Ascomycota</taxon>
        <taxon>Pezizomycotina</taxon>
        <taxon>Dothideomycetes</taxon>
        <taxon>Dothideomycetes incertae sedis</taxon>
        <taxon>Zopfiaceae</taxon>
        <taxon>Zopfia</taxon>
    </lineage>
</organism>
<dbReference type="InterPro" id="IPR004827">
    <property type="entry name" value="bZIP"/>
</dbReference>
<dbReference type="InterPro" id="IPR002112">
    <property type="entry name" value="Leuzip_Jun"/>
</dbReference>
<dbReference type="AlphaFoldDB" id="A0A6A6DK88"/>
<feature type="coiled-coil region" evidence="6">
    <location>
        <begin position="232"/>
        <end position="266"/>
    </location>
</feature>
<dbReference type="PANTHER" id="PTHR19304">
    <property type="entry name" value="CYCLIC-AMP RESPONSE ELEMENT BINDING PROTEIN"/>
    <property type="match status" value="1"/>
</dbReference>
<dbReference type="InterPro" id="IPR051027">
    <property type="entry name" value="bZIP_transcription_factors"/>
</dbReference>
<feature type="compositionally biased region" description="Low complexity" evidence="7">
    <location>
        <begin position="113"/>
        <end position="136"/>
    </location>
</feature>
<keyword evidence="4" id="KW-0804">Transcription</keyword>
<dbReference type="EMBL" id="ML994665">
    <property type="protein sequence ID" value="KAF2179535.1"/>
    <property type="molecule type" value="Genomic_DNA"/>
</dbReference>
<gene>
    <name evidence="9" type="ORF">K469DRAFT_693916</name>
</gene>
<evidence type="ECO:0000256" key="1">
    <source>
        <dbReference type="ARBA" id="ARBA00004123"/>
    </source>
</evidence>
<dbReference type="OrthoDB" id="295274at2759"/>
<accession>A0A6A6DK88</accession>
<evidence type="ECO:0000313" key="10">
    <source>
        <dbReference type="Proteomes" id="UP000800200"/>
    </source>
</evidence>
<dbReference type="SUPFAM" id="SSF57959">
    <property type="entry name" value="Leucine zipper domain"/>
    <property type="match status" value="1"/>
</dbReference>
<feature type="compositionally biased region" description="Polar residues" evidence="7">
    <location>
        <begin position="154"/>
        <end position="170"/>
    </location>
</feature>
<feature type="domain" description="BZIP" evidence="8">
    <location>
        <begin position="207"/>
        <end position="270"/>
    </location>
</feature>
<evidence type="ECO:0000256" key="2">
    <source>
        <dbReference type="ARBA" id="ARBA00023015"/>
    </source>
</evidence>
<reference evidence="9" key="1">
    <citation type="journal article" date="2020" name="Stud. Mycol.">
        <title>101 Dothideomycetes genomes: a test case for predicting lifestyles and emergence of pathogens.</title>
        <authorList>
            <person name="Haridas S."/>
            <person name="Albert R."/>
            <person name="Binder M."/>
            <person name="Bloem J."/>
            <person name="Labutti K."/>
            <person name="Salamov A."/>
            <person name="Andreopoulos B."/>
            <person name="Baker S."/>
            <person name="Barry K."/>
            <person name="Bills G."/>
            <person name="Bluhm B."/>
            <person name="Cannon C."/>
            <person name="Castanera R."/>
            <person name="Culley D."/>
            <person name="Daum C."/>
            <person name="Ezra D."/>
            <person name="Gonzalez J."/>
            <person name="Henrissat B."/>
            <person name="Kuo A."/>
            <person name="Liang C."/>
            <person name="Lipzen A."/>
            <person name="Lutzoni F."/>
            <person name="Magnuson J."/>
            <person name="Mondo S."/>
            <person name="Nolan M."/>
            <person name="Ohm R."/>
            <person name="Pangilinan J."/>
            <person name="Park H.-J."/>
            <person name="Ramirez L."/>
            <person name="Alfaro M."/>
            <person name="Sun H."/>
            <person name="Tritt A."/>
            <person name="Yoshinaga Y."/>
            <person name="Zwiers L.-H."/>
            <person name="Turgeon B."/>
            <person name="Goodwin S."/>
            <person name="Spatafora J."/>
            <person name="Crous P."/>
            <person name="Grigoriev I."/>
        </authorList>
    </citation>
    <scope>NUCLEOTIDE SEQUENCE</scope>
    <source>
        <strain evidence="9">CBS 207.26</strain>
    </source>
</reference>
<evidence type="ECO:0000313" key="9">
    <source>
        <dbReference type="EMBL" id="KAF2179535.1"/>
    </source>
</evidence>
<protein>
    <recommendedName>
        <fullName evidence="8">BZIP domain-containing protein</fullName>
    </recommendedName>
</protein>
<dbReference type="PRINTS" id="PR00043">
    <property type="entry name" value="LEUZIPPRJUN"/>
</dbReference>
<evidence type="ECO:0000256" key="4">
    <source>
        <dbReference type="ARBA" id="ARBA00023163"/>
    </source>
</evidence>
<keyword evidence="5" id="KW-0539">Nucleus</keyword>
<dbReference type="GO" id="GO:0005634">
    <property type="term" value="C:nucleus"/>
    <property type="evidence" value="ECO:0007669"/>
    <property type="project" value="UniProtKB-SubCell"/>
</dbReference>
<evidence type="ECO:0000256" key="3">
    <source>
        <dbReference type="ARBA" id="ARBA00023125"/>
    </source>
</evidence>
<dbReference type="GO" id="GO:0003677">
    <property type="term" value="F:DNA binding"/>
    <property type="evidence" value="ECO:0007669"/>
    <property type="project" value="UniProtKB-KW"/>
</dbReference>
<dbReference type="GO" id="GO:0003700">
    <property type="term" value="F:DNA-binding transcription factor activity"/>
    <property type="evidence" value="ECO:0007669"/>
    <property type="project" value="InterPro"/>
</dbReference>
<sequence length="309" mass="34494">MDTVNNPFDWVNSTLLTLGANLPPSPKKCPGSESFTFAPQASCTIPPSPITESSIERYGQITPPDDLSPVESRWHSTFRHGSIPLEQLQNETLWPADQFTSLGNMEMRRYPRPQSQPQSQSQSQSQEPETSPSGPSSKRRRSPKTPSTTSRSKNQNIAPAATSATNQTDAQAEHTPPKRRRGRPKANPQPQPTTYPTENGPDNVAITSARQTHLEKNRLAAHKCRHRKKDFINNLENRARESSTKNKLLKEQVVMLREQVLDLKNEVLQHAGCGYWGVDEYLARRAGDLLGCEGNNGYSSVFNRKPSQT</sequence>
<evidence type="ECO:0000256" key="7">
    <source>
        <dbReference type="SAM" id="MobiDB-lite"/>
    </source>
</evidence>
<evidence type="ECO:0000256" key="6">
    <source>
        <dbReference type="SAM" id="Coils"/>
    </source>
</evidence>